<protein>
    <submittedName>
        <fullName evidence="1">Uncharacterized protein</fullName>
    </submittedName>
</protein>
<name>A0AAV9JWG1_9PEZI</name>
<dbReference type="AlphaFoldDB" id="A0AAV9JWG1"/>
<proteinExistence type="predicted"/>
<accession>A0AAV9JWG1</accession>
<comment type="caution">
    <text evidence="1">The sequence shown here is derived from an EMBL/GenBank/DDBJ whole genome shotgun (WGS) entry which is preliminary data.</text>
</comment>
<evidence type="ECO:0000313" key="2">
    <source>
        <dbReference type="Proteomes" id="UP001324427"/>
    </source>
</evidence>
<dbReference type="Proteomes" id="UP001324427">
    <property type="component" value="Unassembled WGS sequence"/>
</dbReference>
<keyword evidence="2" id="KW-1185">Reference proteome</keyword>
<sequence>MAWTPTKALCQKVRDILAILQPLVPTSTPVDLHVQLHGLPDPDNDDDDPHTVWCTQEPWAADVADLVTRLCHLPTIRAEFASTDGADGARPWAGNLHLRFAIRTMLYCTVAANSAELWANRQARLAGQTEEVVVQPVCGASRESVHWDLHATDRRGQYPGVLADGEGH</sequence>
<evidence type="ECO:0000313" key="1">
    <source>
        <dbReference type="EMBL" id="KAK4550087.1"/>
    </source>
</evidence>
<gene>
    <name evidence="1" type="ORF">LTR36_003054</name>
</gene>
<reference evidence="1 2" key="1">
    <citation type="submission" date="2021-11" db="EMBL/GenBank/DDBJ databases">
        <title>Black yeast isolated from Biological Soil Crust.</title>
        <authorList>
            <person name="Kurbessoian T."/>
        </authorList>
    </citation>
    <scope>NUCLEOTIDE SEQUENCE [LARGE SCALE GENOMIC DNA]</scope>
    <source>
        <strain evidence="1 2">CCFEE 5522</strain>
    </source>
</reference>
<organism evidence="1 2">
    <name type="scientific">Oleoguttula mirabilis</name>
    <dbReference type="NCBI Taxonomy" id="1507867"/>
    <lineage>
        <taxon>Eukaryota</taxon>
        <taxon>Fungi</taxon>
        <taxon>Dikarya</taxon>
        <taxon>Ascomycota</taxon>
        <taxon>Pezizomycotina</taxon>
        <taxon>Dothideomycetes</taxon>
        <taxon>Dothideomycetidae</taxon>
        <taxon>Mycosphaerellales</taxon>
        <taxon>Teratosphaeriaceae</taxon>
        <taxon>Oleoguttula</taxon>
    </lineage>
</organism>
<dbReference type="EMBL" id="JAVFHQ010000002">
    <property type="protein sequence ID" value="KAK4550087.1"/>
    <property type="molecule type" value="Genomic_DNA"/>
</dbReference>